<keyword evidence="5 6" id="KW-0472">Membrane</keyword>
<dbReference type="Proteomes" id="UP000481153">
    <property type="component" value="Unassembled WGS sequence"/>
</dbReference>
<feature type="transmembrane region" description="Helical" evidence="6">
    <location>
        <begin position="343"/>
        <end position="368"/>
    </location>
</feature>
<protein>
    <recommendedName>
        <fullName evidence="6">Choline transporter-like protein</fullName>
    </recommendedName>
</protein>
<name>A0A6G0XPK7_9STRA</name>
<comment type="subcellular location">
    <subcellularLocation>
        <location evidence="6">Cell membrane</location>
        <topology evidence="6">Multi-pass membrane protein</topology>
    </subcellularLocation>
    <subcellularLocation>
        <location evidence="1">Membrane</location>
        <topology evidence="1">Multi-pass membrane protein</topology>
    </subcellularLocation>
</comment>
<comment type="function">
    <text evidence="6">Choline transporter.</text>
</comment>
<keyword evidence="4 6" id="KW-1133">Transmembrane helix</keyword>
<feature type="transmembrane region" description="Helical" evidence="6">
    <location>
        <begin position="69"/>
        <end position="87"/>
    </location>
</feature>
<feature type="transmembrane region" description="Helical" evidence="6">
    <location>
        <begin position="166"/>
        <end position="189"/>
    </location>
</feature>
<dbReference type="Pfam" id="PF04515">
    <property type="entry name" value="Choline_transpo"/>
    <property type="match status" value="1"/>
</dbReference>
<evidence type="ECO:0000256" key="6">
    <source>
        <dbReference type="RuleBase" id="RU368066"/>
    </source>
</evidence>
<dbReference type="AlphaFoldDB" id="A0A6G0XPK7"/>
<dbReference type="PANTHER" id="PTHR12385:SF4">
    <property type="entry name" value="PROTEIN PNS1"/>
    <property type="match status" value="1"/>
</dbReference>
<reference evidence="7 8" key="1">
    <citation type="submission" date="2019-07" db="EMBL/GenBank/DDBJ databases">
        <title>Genomics analysis of Aphanomyces spp. identifies a new class of oomycete effector associated with host adaptation.</title>
        <authorList>
            <person name="Gaulin E."/>
        </authorList>
    </citation>
    <scope>NUCLEOTIDE SEQUENCE [LARGE SCALE GENOMIC DNA]</scope>
    <source>
        <strain evidence="7 8">ATCC 201684</strain>
    </source>
</reference>
<feature type="transmembrane region" description="Helical" evidence="6">
    <location>
        <begin position="441"/>
        <end position="462"/>
    </location>
</feature>
<dbReference type="PANTHER" id="PTHR12385">
    <property type="entry name" value="CHOLINE TRANSPORTER-LIKE (SLC FAMILY 44)"/>
    <property type="match status" value="1"/>
</dbReference>
<evidence type="ECO:0000256" key="5">
    <source>
        <dbReference type="ARBA" id="ARBA00023136"/>
    </source>
</evidence>
<dbReference type="VEuPathDB" id="FungiDB:AeMF1_002387"/>
<dbReference type="GO" id="GO:0022857">
    <property type="term" value="F:transmembrane transporter activity"/>
    <property type="evidence" value="ECO:0007669"/>
    <property type="project" value="UniProtKB-UniRule"/>
</dbReference>
<evidence type="ECO:0000313" key="7">
    <source>
        <dbReference type="EMBL" id="KAF0742424.1"/>
    </source>
</evidence>
<organism evidence="7 8">
    <name type="scientific">Aphanomyces euteiches</name>
    <dbReference type="NCBI Taxonomy" id="100861"/>
    <lineage>
        <taxon>Eukaryota</taxon>
        <taxon>Sar</taxon>
        <taxon>Stramenopiles</taxon>
        <taxon>Oomycota</taxon>
        <taxon>Saprolegniomycetes</taxon>
        <taxon>Saprolegniales</taxon>
        <taxon>Verrucalvaceae</taxon>
        <taxon>Aphanomyces</taxon>
    </lineage>
</organism>
<dbReference type="InterPro" id="IPR007603">
    <property type="entry name" value="Choline_transptr-like"/>
</dbReference>
<accession>A0A6G0XPK7</accession>
<feature type="transmembrane region" description="Helical" evidence="6">
    <location>
        <begin position="124"/>
        <end position="146"/>
    </location>
</feature>
<feature type="transmembrane region" description="Helical" evidence="6">
    <location>
        <begin position="258"/>
        <end position="288"/>
    </location>
</feature>
<gene>
    <name evidence="7" type="ORF">Ae201684_002526</name>
</gene>
<comment type="similarity">
    <text evidence="2 6">Belongs to the CTL (choline transporter-like) family.</text>
</comment>
<comment type="caution">
    <text evidence="7">The sequence shown here is derived from an EMBL/GenBank/DDBJ whole genome shotgun (WGS) entry which is preliminary data.</text>
</comment>
<feature type="transmembrane region" description="Helical" evidence="6">
    <location>
        <begin position="201"/>
        <end position="218"/>
    </location>
</feature>
<sequence length="533" mass="59092">MMQSIDVHDTSIPDEAELEDLNLNSPTGSMGDTESLIPLDAATSKKLYGNVKKHIPSLSIPLWNKDTQYVGLYALQVLITIIAVATIEHRSKAKAAAAAFSNQTQKEEIIIPGNEDMADRGVPYIGYMVIVGTCYSLAWIFVFFRLPKDFYIRVSTLSSFVGLVPLGLVLLFSGSWGGFFLGIGVSLLAFSDWIWTRKNKLGFDFVAVVFELVASVLLDLPTIIVAVVGVLIGGATWAFWCGQLLADVREDEGWSLNLLWLFFHFYWTSHLFHTLISIIVSGTVMYWYHHWDTSDVGSPVPSASVTSSSPPHRTGSNDLIDGVRSKKGRASTSMVVLHYFRMALSYALGSACLGAIFCPVAHLLWNILRMAKRDDSFRWLRVIVRPVATSIEGFIQLYHKYSLVFVAGFGQSFSTSAADAWELMQERGVEAIVDDDLTSRLLLFVANGCAGCMGTLCNLVLVGSHLRVYGTIVSFLVGYFVCQAATTMMNMTVKTLFICFAVNPARLAKLNPIIYHRFMRLSELKTFGERRQG</sequence>
<dbReference type="EMBL" id="VJMJ01000027">
    <property type="protein sequence ID" value="KAF0742424.1"/>
    <property type="molecule type" value="Genomic_DNA"/>
</dbReference>
<dbReference type="GO" id="GO:0005886">
    <property type="term" value="C:plasma membrane"/>
    <property type="evidence" value="ECO:0007669"/>
    <property type="project" value="UniProtKB-SubCell"/>
</dbReference>
<evidence type="ECO:0000256" key="4">
    <source>
        <dbReference type="ARBA" id="ARBA00022989"/>
    </source>
</evidence>
<feature type="transmembrane region" description="Helical" evidence="6">
    <location>
        <begin position="468"/>
        <end position="486"/>
    </location>
</feature>
<proteinExistence type="inferred from homology"/>
<keyword evidence="3 6" id="KW-0812">Transmembrane</keyword>
<keyword evidence="8" id="KW-1185">Reference proteome</keyword>
<evidence type="ECO:0000256" key="2">
    <source>
        <dbReference type="ARBA" id="ARBA00007168"/>
    </source>
</evidence>
<evidence type="ECO:0000313" key="8">
    <source>
        <dbReference type="Proteomes" id="UP000481153"/>
    </source>
</evidence>
<feature type="transmembrane region" description="Helical" evidence="6">
    <location>
        <begin position="224"/>
        <end position="246"/>
    </location>
</feature>
<evidence type="ECO:0000256" key="3">
    <source>
        <dbReference type="ARBA" id="ARBA00022692"/>
    </source>
</evidence>
<evidence type="ECO:0000256" key="1">
    <source>
        <dbReference type="ARBA" id="ARBA00004141"/>
    </source>
</evidence>